<dbReference type="EMBL" id="JALJOS010000050">
    <property type="protein sequence ID" value="KAK9819143.1"/>
    <property type="molecule type" value="Genomic_DNA"/>
</dbReference>
<evidence type="ECO:0000313" key="2">
    <source>
        <dbReference type="Proteomes" id="UP001438707"/>
    </source>
</evidence>
<reference evidence="1 2" key="1">
    <citation type="journal article" date="2024" name="Nat. Commun.">
        <title>Phylogenomics reveals the evolutionary origins of lichenization in chlorophyte algae.</title>
        <authorList>
            <person name="Puginier C."/>
            <person name="Libourel C."/>
            <person name="Otte J."/>
            <person name="Skaloud P."/>
            <person name="Haon M."/>
            <person name="Grisel S."/>
            <person name="Petersen M."/>
            <person name="Berrin J.G."/>
            <person name="Delaux P.M."/>
            <person name="Dal Grande F."/>
            <person name="Keller J."/>
        </authorList>
    </citation>
    <scope>NUCLEOTIDE SEQUENCE [LARGE SCALE GENOMIC DNA]</scope>
    <source>
        <strain evidence="1 2">SAG 2145</strain>
    </source>
</reference>
<evidence type="ECO:0000313" key="1">
    <source>
        <dbReference type="EMBL" id="KAK9819143.1"/>
    </source>
</evidence>
<gene>
    <name evidence="1" type="ORF">WJX74_010417</name>
</gene>
<protein>
    <submittedName>
        <fullName evidence="1">Uncharacterized protein</fullName>
    </submittedName>
</protein>
<keyword evidence="2" id="KW-1185">Reference proteome</keyword>
<comment type="caution">
    <text evidence="1">The sequence shown here is derived from an EMBL/GenBank/DDBJ whole genome shotgun (WGS) entry which is preliminary data.</text>
</comment>
<name>A0AAW1QCQ7_9CHLO</name>
<proteinExistence type="predicted"/>
<sequence length="76" mass="8063">MQPACSAEWPNALFDALQHLTCRRRAASALTNAHADQPVPNVESSCSQVFSCAAIVHLSTLLPPCDAAGLLSIMGW</sequence>
<organism evidence="1 2">
    <name type="scientific">Apatococcus lobatus</name>
    <dbReference type="NCBI Taxonomy" id="904363"/>
    <lineage>
        <taxon>Eukaryota</taxon>
        <taxon>Viridiplantae</taxon>
        <taxon>Chlorophyta</taxon>
        <taxon>core chlorophytes</taxon>
        <taxon>Trebouxiophyceae</taxon>
        <taxon>Chlorellales</taxon>
        <taxon>Chlorellaceae</taxon>
        <taxon>Apatococcus</taxon>
    </lineage>
</organism>
<accession>A0AAW1QCQ7</accession>
<dbReference type="Proteomes" id="UP001438707">
    <property type="component" value="Unassembled WGS sequence"/>
</dbReference>
<dbReference type="AlphaFoldDB" id="A0AAW1QCQ7"/>